<evidence type="ECO:0000259" key="5">
    <source>
        <dbReference type="PROSITE" id="PS50110"/>
    </source>
</evidence>
<proteinExistence type="predicted"/>
<keyword evidence="1 3" id="KW-0597">Phosphoprotein</keyword>
<dbReference type="Pfam" id="PF00072">
    <property type="entry name" value="Response_reg"/>
    <property type="match status" value="1"/>
</dbReference>
<dbReference type="SMART" id="SM00448">
    <property type="entry name" value="REC"/>
    <property type="match status" value="1"/>
</dbReference>
<evidence type="ECO:0000313" key="7">
    <source>
        <dbReference type="Proteomes" id="UP000294678"/>
    </source>
</evidence>
<keyword evidence="4" id="KW-0472">Membrane</keyword>
<keyword evidence="2" id="KW-0902">Two-component regulatory system</keyword>
<feature type="modified residue" description="4-aspartylphosphate" evidence="3">
    <location>
        <position position="369"/>
    </location>
</feature>
<dbReference type="Proteomes" id="UP000294678">
    <property type="component" value="Unassembled WGS sequence"/>
</dbReference>
<accession>A0AA46E080</accession>
<dbReference type="PANTHER" id="PTHR45339:SF1">
    <property type="entry name" value="HYBRID SIGNAL TRANSDUCTION HISTIDINE KINASE J"/>
    <property type="match status" value="1"/>
</dbReference>
<gene>
    <name evidence="6" type="ORF">EV215_0196</name>
</gene>
<dbReference type="InterPro" id="IPR001789">
    <property type="entry name" value="Sig_transdc_resp-reg_receiver"/>
</dbReference>
<evidence type="ECO:0000256" key="2">
    <source>
        <dbReference type="ARBA" id="ARBA00023012"/>
    </source>
</evidence>
<evidence type="ECO:0000256" key="1">
    <source>
        <dbReference type="ARBA" id="ARBA00022553"/>
    </source>
</evidence>
<feature type="transmembrane region" description="Helical" evidence="4">
    <location>
        <begin position="25"/>
        <end position="45"/>
    </location>
</feature>
<feature type="domain" description="Response regulatory" evidence="5">
    <location>
        <begin position="320"/>
        <end position="434"/>
    </location>
</feature>
<dbReference type="EMBL" id="SOBG01000001">
    <property type="protein sequence ID" value="TDT72395.1"/>
    <property type="molecule type" value="Genomic_DNA"/>
</dbReference>
<evidence type="ECO:0000256" key="3">
    <source>
        <dbReference type="PROSITE-ProRule" id="PRU00169"/>
    </source>
</evidence>
<dbReference type="GO" id="GO:0000160">
    <property type="term" value="P:phosphorelay signal transduction system"/>
    <property type="evidence" value="ECO:0007669"/>
    <property type="project" value="UniProtKB-KW"/>
</dbReference>
<comment type="caution">
    <text evidence="6">The sequence shown here is derived from an EMBL/GenBank/DDBJ whole genome shotgun (WGS) entry which is preliminary data.</text>
</comment>
<reference evidence="6 7" key="1">
    <citation type="submission" date="2019-03" db="EMBL/GenBank/DDBJ databases">
        <title>Genomic Encyclopedia of Type Strains, Phase IV (KMG-IV): sequencing the most valuable type-strain genomes for metagenomic binning, comparative biology and taxonomic classification.</title>
        <authorList>
            <person name="Goeker M."/>
        </authorList>
    </citation>
    <scope>NUCLEOTIDE SEQUENCE [LARGE SCALE GENOMIC DNA]</scope>
    <source>
        <strain evidence="6 7">DSM 100055</strain>
    </source>
</reference>
<evidence type="ECO:0000256" key="4">
    <source>
        <dbReference type="SAM" id="Phobius"/>
    </source>
</evidence>
<keyword evidence="4" id="KW-1133">Transmembrane helix</keyword>
<keyword evidence="4" id="KW-0812">Transmembrane</keyword>
<dbReference type="PANTHER" id="PTHR45339">
    <property type="entry name" value="HYBRID SIGNAL TRANSDUCTION HISTIDINE KINASE J"/>
    <property type="match status" value="1"/>
</dbReference>
<dbReference type="AlphaFoldDB" id="A0AA46E080"/>
<dbReference type="SUPFAM" id="SSF52172">
    <property type="entry name" value="CheY-like"/>
    <property type="match status" value="1"/>
</dbReference>
<protein>
    <submittedName>
        <fullName evidence="6">CheY-like chemotaxis protein</fullName>
    </submittedName>
</protein>
<dbReference type="CDD" id="cd17546">
    <property type="entry name" value="REC_hyHK_CKI1_RcsC-like"/>
    <property type="match status" value="1"/>
</dbReference>
<dbReference type="Gene3D" id="3.40.50.2300">
    <property type="match status" value="1"/>
</dbReference>
<keyword evidence="7" id="KW-1185">Reference proteome</keyword>
<sequence>MYILLFLLVPTFSYAKNNLYDFYTNLNNFILLNFIIFIITIYFIIKYINIKKKLNIIHIRKVLEEIIFLMKYSIYDNNTKIIFDICKETPKIIKTNKNHLKLTLVSILDEIVKKDSYKNIIIKNAISENYMHIYIYDLKKKIIKEEFSEFLRKNKHIKFTYLSPSQIAFSFKIKIFPMTKFDRKELSLNIAIAEKDFFLLKYYKQFFSNLDINYTNIYDVANLFNFLSEKQFIQKYDYFLISEDFIDLSSEMIFPKLLNNFILKEKSIFLIYNPNNIITLKKYNLNYIFLNPISQNILYNELKLYHKRSLENKEERKKKNILLVESNNINSEVTKEYFTLMGIKCTAVKTGKEALNLLLDEQFSLIFLDIQLNDINGFDLAKAIRKNDKLTPIIAVTIHLFHGYENQYFEAGIDDYVAKPIIYEELQKVTFKYLNNINIDIDNLKMHYGDKIFKILSKNFLNNIKKELEDFEKNIEDNNIEEIKKILKNISASIGNFKMNKTNRLINYILLNELETNEIYTYASIIKADIYELTKKLKTLNY</sequence>
<dbReference type="InterPro" id="IPR011006">
    <property type="entry name" value="CheY-like_superfamily"/>
</dbReference>
<dbReference type="PROSITE" id="PS50110">
    <property type="entry name" value="RESPONSE_REGULATORY"/>
    <property type="match status" value="1"/>
</dbReference>
<dbReference type="RefSeq" id="WP_134112009.1">
    <property type="nucleotide sequence ID" value="NZ_SOBG01000001.1"/>
</dbReference>
<organism evidence="6 7">
    <name type="scientific">Hypnocyclicus thermotrophus</name>
    <dbReference type="NCBI Taxonomy" id="1627895"/>
    <lineage>
        <taxon>Bacteria</taxon>
        <taxon>Fusobacteriati</taxon>
        <taxon>Fusobacteriota</taxon>
        <taxon>Fusobacteriia</taxon>
        <taxon>Fusobacteriales</taxon>
        <taxon>Fusobacteriaceae</taxon>
        <taxon>Hypnocyclicus</taxon>
    </lineage>
</organism>
<evidence type="ECO:0000313" key="6">
    <source>
        <dbReference type="EMBL" id="TDT72395.1"/>
    </source>
</evidence>
<name>A0AA46E080_9FUSO</name>